<evidence type="ECO:0000313" key="9">
    <source>
        <dbReference type="Proteomes" id="UP000238350"/>
    </source>
</evidence>
<dbReference type="GO" id="GO:0005085">
    <property type="term" value="F:guanyl-nucleotide exchange factor activity"/>
    <property type="evidence" value="ECO:0007669"/>
    <property type="project" value="UniProtKB-KW"/>
</dbReference>
<evidence type="ECO:0000256" key="5">
    <source>
        <dbReference type="SAM" id="MobiDB-lite"/>
    </source>
</evidence>
<dbReference type="InterPro" id="IPR008937">
    <property type="entry name" value="Ras-like_GEF"/>
</dbReference>
<sequence length="987" mass="108363">MAANVVVRQMQSFDNISLGTPPSAASSGITRQPTNDESFDFLTNPDQLANTTSTSVPDSKRRTLSGDRYASSALDAPDAMPDLDFPFMRAEHSFDALSLSNQDAEQDPSSICLSFAEGDIVFAHGFHESGWGDVTLLHTGKRGWIPVNYFSPFADVKAIPLLSAAAGFIHTPKSYRIVAQFAESSSDIVQHTFSQAAINEIVSGVRSLLELSGTLNRDSPVAQRSLTIRRYRKALLTELAYVVSLARENKRTLDDAVIDKLVRGVYRVVMKAAALLDVWAVDEKLHSVMTPSDEEGPSPPDSPIAAPHTPHVDPSSFPPTPTTPTTPAKATHAKRNSISTLGVHATIPEPRERIKEVVECLCEYLMPFTTQTRSEKNASVEILAITRHGMLACRELLIVIEAVANASEHQCTELEHIKEKLFSRIRLLVSSARYLVTALGDTQSRVSAASQKLARVATECVDLAREGSVWCETVLDKLPEPLSLPERDYPLFKERPLSAASTQLLSGYMSSATSVARNTVTPISSKRMSTASSIATTISTSPPSSPKSEQAKEVEGPLSHIHSDIVVRGQRVRGGTLPAIIAYLMTQPGNSFLWHAFLFTFRLHTASVDLASALVEANAVGLAVRWLESYFDEQDIPALDILAKLDDIEDKIELRKAWPTAKQLVERSLAGEEGSGASMASSTVTLSSISSSRRTSVSRGRFGSQDDMRHLTGLHSLGSAFRLGAGANSTLGTRLLEYDPTTIAAQLALMDAEIFEQLKVDELLDQRFAASKRSLCQAPHVVQLVLMSNHLSAFIAETILGAENLSAKTRKSIIRLWIKVAQACYECGHLNGVVTIVSTLQSANIIRLRKIWSLLSTKNMAVLEKLSRLAAPERNFQGYRQETKARQCKPTIPYFGLYLSDLTFIDEGNPKKITIRPGLEGINLDRYLKAARAISELQQFQRQLPLDVSANVPLQGWLRQEMARSWSSCSNDSDSNWRRSLFIEPRQ</sequence>
<protein>
    <submittedName>
        <fullName evidence="8">Ras-specific guanine nucleotide-releasing factor RalGPS1</fullName>
    </submittedName>
</protein>
<evidence type="ECO:0000256" key="3">
    <source>
        <dbReference type="PROSITE-ProRule" id="PRU00168"/>
    </source>
</evidence>
<accession>A0A2T0FHT2</accession>
<dbReference type="AlphaFoldDB" id="A0A2T0FHT2"/>
<dbReference type="OrthoDB" id="546434at2759"/>
<evidence type="ECO:0000256" key="4">
    <source>
        <dbReference type="PROSITE-ProRule" id="PRU00192"/>
    </source>
</evidence>
<evidence type="ECO:0000313" key="8">
    <source>
        <dbReference type="EMBL" id="PRT54517.1"/>
    </source>
</evidence>
<dbReference type="SMART" id="SM00147">
    <property type="entry name" value="RasGEF"/>
    <property type="match status" value="1"/>
</dbReference>
<feature type="compositionally biased region" description="Polar residues" evidence="5">
    <location>
        <begin position="44"/>
        <end position="57"/>
    </location>
</feature>
<dbReference type="InterPro" id="IPR023578">
    <property type="entry name" value="Ras_GEF_dom_sf"/>
</dbReference>
<dbReference type="SMART" id="SM00326">
    <property type="entry name" value="SH3"/>
    <property type="match status" value="1"/>
</dbReference>
<evidence type="ECO:0000259" key="6">
    <source>
        <dbReference type="PROSITE" id="PS50002"/>
    </source>
</evidence>
<organism evidence="8 9">
    <name type="scientific">Wickerhamiella sorbophila</name>
    <dbReference type="NCBI Taxonomy" id="45607"/>
    <lineage>
        <taxon>Eukaryota</taxon>
        <taxon>Fungi</taxon>
        <taxon>Dikarya</taxon>
        <taxon>Ascomycota</taxon>
        <taxon>Saccharomycotina</taxon>
        <taxon>Dipodascomycetes</taxon>
        <taxon>Dipodascales</taxon>
        <taxon>Trichomonascaceae</taxon>
        <taxon>Wickerhamiella</taxon>
    </lineage>
</organism>
<dbReference type="EMBL" id="NDIQ01000021">
    <property type="protein sequence ID" value="PRT54517.1"/>
    <property type="molecule type" value="Genomic_DNA"/>
</dbReference>
<dbReference type="SUPFAM" id="SSF48366">
    <property type="entry name" value="Ras GEF"/>
    <property type="match status" value="1"/>
</dbReference>
<keyword evidence="9" id="KW-1185">Reference proteome</keyword>
<dbReference type="SUPFAM" id="SSF50044">
    <property type="entry name" value="SH3-domain"/>
    <property type="match status" value="1"/>
</dbReference>
<feature type="region of interest" description="Disordered" evidence="5">
    <location>
        <begin position="15"/>
        <end position="63"/>
    </location>
</feature>
<dbReference type="PANTHER" id="PTHR23113">
    <property type="entry name" value="GUANINE NUCLEOTIDE EXCHANGE FACTOR"/>
    <property type="match status" value="1"/>
</dbReference>
<evidence type="ECO:0000256" key="2">
    <source>
        <dbReference type="ARBA" id="ARBA00022658"/>
    </source>
</evidence>
<feature type="domain" description="Ras-GEF" evidence="7">
    <location>
        <begin position="739"/>
        <end position="986"/>
    </location>
</feature>
<dbReference type="PANTHER" id="PTHR23113:SF354">
    <property type="entry name" value="BUD SITE SELECTION PROTEIN 5"/>
    <property type="match status" value="1"/>
</dbReference>
<dbReference type="GeneID" id="36515885"/>
<proteinExistence type="predicted"/>
<dbReference type="STRING" id="45607.A0A2T0FHT2"/>
<dbReference type="Pfam" id="PF00617">
    <property type="entry name" value="RasGEF"/>
    <property type="match status" value="1"/>
</dbReference>
<gene>
    <name evidence="8" type="ORF">B9G98_02137</name>
</gene>
<dbReference type="GO" id="GO:0005886">
    <property type="term" value="C:plasma membrane"/>
    <property type="evidence" value="ECO:0007669"/>
    <property type="project" value="TreeGrafter"/>
</dbReference>
<dbReference type="InterPro" id="IPR001452">
    <property type="entry name" value="SH3_domain"/>
</dbReference>
<dbReference type="Gene3D" id="2.30.30.40">
    <property type="entry name" value="SH3 Domains"/>
    <property type="match status" value="1"/>
</dbReference>
<dbReference type="InterPro" id="IPR036028">
    <property type="entry name" value="SH3-like_dom_sf"/>
</dbReference>
<dbReference type="InterPro" id="IPR001895">
    <property type="entry name" value="RASGEF_cat_dom"/>
</dbReference>
<dbReference type="InterPro" id="IPR036964">
    <property type="entry name" value="RASGEF_cat_dom_sf"/>
</dbReference>
<feature type="compositionally biased region" description="Polar residues" evidence="5">
    <location>
        <begin position="15"/>
        <end position="36"/>
    </location>
</feature>
<dbReference type="Gene3D" id="1.10.840.10">
    <property type="entry name" value="Ras guanine-nucleotide exchange factors catalytic domain"/>
    <property type="match status" value="1"/>
</dbReference>
<reference evidence="8 9" key="1">
    <citation type="submission" date="2017-04" db="EMBL/GenBank/DDBJ databases">
        <title>Genome sequencing of [Candida] sorbophila.</title>
        <authorList>
            <person name="Ahn J.O."/>
        </authorList>
    </citation>
    <scope>NUCLEOTIDE SEQUENCE [LARGE SCALE GENOMIC DNA]</scope>
    <source>
        <strain evidence="8 9">DS02</strain>
    </source>
</reference>
<dbReference type="Proteomes" id="UP000238350">
    <property type="component" value="Unassembled WGS sequence"/>
</dbReference>
<evidence type="ECO:0000256" key="1">
    <source>
        <dbReference type="ARBA" id="ARBA00022443"/>
    </source>
</evidence>
<dbReference type="RefSeq" id="XP_024664462.1">
    <property type="nucleotide sequence ID" value="XM_024808694.1"/>
</dbReference>
<name>A0A2T0FHT2_9ASCO</name>
<feature type="region of interest" description="Disordered" evidence="5">
    <location>
        <begin position="289"/>
        <end position="335"/>
    </location>
</feature>
<comment type="caution">
    <text evidence="8">The sequence shown here is derived from an EMBL/GenBank/DDBJ whole genome shotgun (WGS) entry which is preliminary data.</text>
</comment>
<evidence type="ECO:0000259" key="7">
    <source>
        <dbReference type="PROSITE" id="PS50009"/>
    </source>
</evidence>
<feature type="domain" description="SH3" evidence="6">
    <location>
        <begin position="83"/>
        <end position="155"/>
    </location>
</feature>
<dbReference type="GO" id="GO:0007265">
    <property type="term" value="P:Ras protein signal transduction"/>
    <property type="evidence" value="ECO:0007669"/>
    <property type="project" value="TreeGrafter"/>
</dbReference>
<keyword evidence="1 4" id="KW-0728">SH3 domain</keyword>
<dbReference type="PROSITE" id="PS50009">
    <property type="entry name" value="RASGEF_CAT"/>
    <property type="match status" value="1"/>
</dbReference>
<dbReference type="PROSITE" id="PS50002">
    <property type="entry name" value="SH3"/>
    <property type="match status" value="1"/>
</dbReference>
<keyword evidence="2 3" id="KW-0344">Guanine-nucleotide releasing factor</keyword>